<dbReference type="Pfam" id="PF00096">
    <property type="entry name" value="zf-C2H2"/>
    <property type="match status" value="1"/>
</dbReference>
<dbReference type="Pfam" id="PF00651">
    <property type="entry name" value="BTB"/>
    <property type="match status" value="1"/>
</dbReference>
<dbReference type="InterPro" id="IPR050457">
    <property type="entry name" value="ZnFinger_BTB_dom_contain"/>
</dbReference>
<evidence type="ECO:0000256" key="7">
    <source>
        <dbReference type="ARBA" id="ARBA00023125"/>
    </source>
</evidence>
<keyword evidence="2" id="KW-0479">Metal-binding</keyword>
<dbReference type="OMA" id="HRELWIS"/>
<comment type="caution">
    <text evidence="14">The sequence shown here is derived from an EMBL/GenBank/DDBJ whole genome shotgun (WGS) entry which is preliminary data.</text>
</comment>
<evidence type="ECO:0000256" key="8">
    <source>
        <dbReference type="ARBA" id="ARBA00023163"/>
    </source>
</evidence>
<feature type="domain" description="BTB" evidence="12">
    <location>
        <begin position="118"/>
        <end position="185"/>
    </location>
</feature>
<evidence type="ECO:0000259" key="13">
    <source>
        <dbReference type="PROSITE" id="PS50157"/>
    </source>
</evidence>
<organism evidence="14 15">
    <name type="scientific">Orchesella cincta</name>
    <name type="common">Springtail</name>
    <name type="synonym">Podura cincta</name>
    <dbReference type="NCBI Taxonomy" id="48709"/>
    <lineage>
        <taxon>Eukaryota</taxon>
        <taxon>Metazoa</taxon>
        <taxon>Ecdysozoa</taxon>
        <taxon>Arthropoda</taxon>
        <taxon>Hexapoda</taxon>
        <taxon>Collembola</taxon>
        <taxon>Entomobryomorpha</taxon>
        <taxon>Entomobryoidea</taxon>
        <taxon>Orchesellidae</taxon>
        <taxon>Orchesellinae</taxon>
        <taxon>Orchesella</taxon>
    </lineage>
</organism>
<dbReference type="EMBL" id="LJIJ01000139">
    <property type="protein sequence ID" value="ODN01788.1"/>
    <property type="molecule type" value="Genomic_DNA"/>
</dbReference>
<feature type="region of interest" description="Disordered" evidence="11">
    <location>
        <begin position="266"/>
        <end position="299"/>
    </location>
</feature>
<dbReference type="SMART" id="SM00225">
    <property type="entry name" value="BTB"/>
    <property type="match status" value="1"/>
</dbReference>
<evidence type="ECO:0000256" key="1">
    <source>
        <dbReference type="ARBA" id="ARBA00004123"/>
    </source>
</evidence>
<keyword evidence="4 10" id="KW-0863">Zinc-finger</keyword>
<dbReference type="PROSITE" id="PS50097">
    <property type="entry name" value="BTB"/>
    <property type="match status" value="1"/>
</dbReference>
<feature type="compositionally biased region" description="Polar residues" evidence="11">
    <location>
        <begin position="359"/>
        <end position="373"/>
    </location>
</feature>
<evidence type="ECO:0000259" key="12">
    <source>
        <dbReference type="PROSITE" id="PS50097"/>
    </source>
</evidence>
<feature type="region of interest" description="Disordered" evidence="11">
    <location>
        <begin position="354"/>
        <end position="373"/>
    </location>
</feature>
<keyword evidence="7" id="KW-0238">DNA-binding</keyword>
<evidence type="ECO:0000313" key="15">
    <source>
        <dbReference type="Proteomes" id="UP000094527"/>
    </source>
</evidence>
<evidence type="ECO:0000313" key="14">
    <source>
        <dbReference type="EMBL" id="ODN01788.1"/>
    </source>
</evidence>
<dbReference type="PROSITE" id="PS50157">
    <property type="entry name" value="ZINC_FINGER_C2H2_2"/>
    <property type="match status" value="1"/>
</dbReference>
<evidence type="ECO:0000256" key="3">
    <source>
        <dbReference type="ARBA" id="ARBA00022737"/>
    </source>
</evidence>
<dbReference type="Gene3D" id="3.30.160.60">
    <property type="entry name" value="Classic Zinc Finger"/>
    <property type="match status" value="1"/>
</dbReference>
<dbReference type="OrthoDB" id="6425912at2759"/>
<keyword evidence="9" id="KW-0539">Nucleus</keyword>
<evidence type="ECO:0000256" key="10">
    <source>
        <dbReference type="PROSITE-ProRule" id="PRU00042"/>
    </source>
</evidence>
<keyword evidence="3" id="KW-0677">Repeat</keyword>
<dbReference type="PROSITE" id="PS51257">
    <property type="entry name" value="PROKAR_LIPOPROTEIN"/>
    <property type="match status" value="1"/>
</dbReference>
<dbReference type="GO" id="GO:0000978">
    <property type="term" value="F:RNA polymerase II cis-regulatory region sequence-specific DNA binding"/>
    <property type="evidence" value="ECO:0007669"/>
    <property type="project" value="TreeGrafter"/>
</dbReference>
<feature type="compositionally biased region" description="Low complexity" evidence="11">
    <location>
        <begin position="266"/>
        <end position="277"/>
    </location>
</feature>
<feature type="region of interest" description="Disordered" evidence="11">
    <location>
        <begin position="540"/>
        <end position="590"/>
    </location>
</feature>
<dbReference type="InterPro" id="IPR011333">
    <property type="entry name" value="SKP1/BTB/POZ_sf"/>
</dbReference>
<protein>
    <submittedName>
        <fullName evidence="14">Protein odd-skipped-related 2-A</fullName>
    </submittedName>
</protein>
<feature type="region of interest" description="Disordered" evidence="11">
    <location>
        <begin position="1"/>
        <end position="87"/>
    </location>
</feature>
<keyword evidence="8" id="KW-0804">Transcription</keyword>
<dbReference type="SMART" id="SM00355">
    <property type="entry name" value="ZnF_C2H2"/>
    <property type="match status" value="2"/>
</dbReference>
<evidence type="ECO:0000256" key="9">
    <source>
        <dbReference type="ARBA" id="ARBA00023242"/>
    </source>
</evidence>
<dbReference type="PROSITE" id="PS00028">
    <property type="entry name" value="ZINC_FINGER_C2H2_1"/>
    <property type="match status" value="1"/>
</dbReference>
<dbReference type="PANTHER" id="PTHR46105">
    <property type="entry name" value="AGAP004733-PA"/>
    <property type="match status" value="1"/>
</dbReference>
<dbReference type="GO" id="GO:0005634">
    <property type="term" value="C:nucleus"/>
    <property type="evidence" value="ECO:0007669"/>
    <property type="project" value="UniProtKB-SubCell"/>
</dbReference>
<keyword evidence="5" id="KW-0862">Zinc</keyword>
<accession>A0A1D2N961</accession>
<dbReference type="PANTHER" id="PTHR46105:SF5">
    <property type="entry name" value="ZINC FINGER AND BTB DOMAIN-CONTAINING PROTEIN 44 ISOFORM X1"/>
    <property type="match status" value="1"/>
</dbReference>
<feature type="region of interest" description="Disordered" evidence="11">
    <location>
        <begin position="456"/>
        <end position="486"/>
    </location>
</feature>
<feature type="domain" description="C2H2-type" evidence="13">
    <location>
        <begin position="594"/>
        <end position="621"/>
    </location>
</feature>
<keyword evidence="6" id="KW-0805">Transcription regulation</keyword>
<feature type="compositionally biased region" description="Gly residues" evidence="11">
    <location>
        <begin position="7"/>
        <end position="16"/>
    </location>
</feature>
<feature type="compositionally biased region" description="Low complexity" evidence="11">
    <location>
        <begin position="321"/>
        <end position="335"/>
    </location>
</feature>
<dbReference type="InterPro" id="IPR013087">
    <property type="entry name" value="Znf_C2H2_type"/>
</dbReference>
<keyword evidence="15" id="KW-1185">Reference proteome</keyword>
<evidence type="ECO:0000256" key="6">
    <source>
        <dbReference type="ARBA" id="ARBA00023015"/>
    </source>
</evidence>
<feature type="compositionally biased region" description="Low complexity" evidence="11">
    <location>
        <begin position="66"/>
        <end position="82"/>
    </location>
</feature>
<dbReference type="GO" id="GO:0008270">
    <property type="term" value="F:zinc ion binding"/>
    <property type="evidence" value="ECO:0007669"/>
    <property type="project" value="UniProtKB-KW"/>
</dbReference>
<dbReference type="Proteomes" id="UP000094527">
    <property type="component" value="Unassembled WGS sequence"/>
</dbReference>
<dbReference type="SUPFAM" id="SSF57667">
    <property type="entry name" value="beta-beta-alpha zinc fingers"/>
    <property type="match status" value="1"/>
</dbReference>
<dbReference type="Gene3D" id="3.30.710.10">
    <property type="entry name" value="Potassium Channel Kv1.1, Chain A"/>
    <property type="match status" value="1"/>
</dbReference>
<evidence type="ECO:0000256" key="11">
    <source>
        <dbReference type="SAM" id="MobiDB-lite"/>
    </source>
</evidence>
<name>A0A1D2N961_ORCCI</name>
<reference evidence="14 15" key="1">
    <citation type="journal article" date="2016" name="Genome Biol. Evol.">
        <title>Gene Family Evolution Reflects Adaptation to Soil Environmental Stressors in the Genome of the Collembolan Orchesella cincta.</title>
        <authorList>
            <person name="Faddeeva-Vakhrusheva A."/>
            <person name="Derks M.F."/>
            <person name="Anvar S.Y."/>
            <person name="Agamennone V."/>
            <person name="Suring W."/>
            <person name="Smit S."/>
            <person name="van Straalen N.M."/>
            <person name="Roelofs D."/>
        </authorList>
    </citation>
    <scope>NUCLEOTIDE SEQUENCE [LARGE SCALE GENOMIC DNA]</scope>
    <source>
        <tissue evidence="14">Mixed pool</tissue>
    </source>
</reference>
<feature type="compositionally biased region" description="Polar residues" evidence="11">
    <location>
        <begin position="43"/>
        <end position="55"/>
    </location>
</feature>
<dbReference type="CDD" id="cd18315">
    <property type="entry name" value="BTB_POZ_BAB-like"/>
    <property type="match status" value="1"/>
</dbReference>
<evidence type="ECO:0000256" key="4">
    <source>
        <dbReference type="ARBA" id="ARBA00022771"/>
    </source>
</evidence>
<dbReference type="InterPro" id="IPR036236">
    <property type="entry name" value="Znf_C2H2_sf"/>
</dbReference>
<comment type="subcellular location">
    <subcellularLocation>
        <location evidence="1">Nucleus</location>
    </subcellularLocation>
</comment>
<feature type="region of interest" description="Disordered" evidence="11">
    <location>
        <begin position="320"/>
        <end position="348"/>
    </location>
</feature>
<dbReference type="InterPro" id="IPR000210">
    <property type="entry name" value="BTB/POZ_dom"/>
</dbReference>
<sequence length="717" mass="75666">MENKSPGSGGGGGGGLSCISSSTQGHQGEKIVNVIGIGSGGSPDSTTQQNIMNKENSSDHHHHGRGSASPAPGGGLSDSHSSGSGGSGAPNMYSLKWNTQLLSLQRSLANLWDSGIGTDAVLLCQGTPLPVHKIVLTAASPYVASVVQTMAQASHMMPVIVVDIPAEAGKALLSFLYCGEAHVPVTIIPHLVLGAKFLGISGFGDPGVLESLTSIVPESVMTPDKTPPPSCDSPRQEPVLSESLRLPHFQLPIVPSHLISSAVQINSNSSSNNNNFNNRKKSDVSNTSSEPSSRDPPQHLLQFNHHHQLHQQIAMGKARIPYGSPYSTSSSSSGGEVINLTKNKTSGGSYANFAAKNTGGKSPKSQTGGVTGASTNNNRVFVGTTSILDNLLKNPRTHLEAAIAAAAAPPAASAHSAHNNDASDNNDMVQYEAEGYADAQSSPHNLSAAHLIQQQRQDQERSYYYSPGSAGHPAFTSSGADEDDNNMEMTMTEESTPIPAHLLEPNVEYRVPTEYADRYGLLHNPLADLAKVAAASIQHQPATVGKRGSKKNQQQQQQQNADGNGVEDITSTGKQATTTPAPTPKKAKKNPDSIICEICGKKFSNAYNLRVHMEGHSGQVFVCSVCSHASRSRDALRKHFAYRHRELWISGMSAFRKNVPGRKLSISKNNNNNNDAINNNNMKVETSDATGGSTVVDANGNISIRGSDGTLSISEAK</sequence>
<dbReference type="SUPFAM" id="SSF54695">
    <property type="entry name" value="POZ domain"/>
    <property type="match status" value="1"/>
</dbReference>
<dbReference type="AlphaFoldDB" id="A0A1D2N961"/>
<gene>
    <name evidence="14" type="ORF">Ocin01_04903</name>
</gene>
<dbReference type="GO" id="GO:0000981">
    <property type="term" value="F:DNA-binding transcription factor activity, RNA polymerase II-specific"/>
    <property type="evidence" value="ECO:0007669"/>
    <property type="project" value="TreeGrafter"/>
</dbReference>
<feature type="region of interest" description="Disordered" evidence="11">
    <location>
        <begin position="219"/>
        <end position="239"/>
    </location>
</feature>
<proteinExistence type="predicted"/>
<evidence type="ECO:0000256" key="5">
    <source>
        <dbReference type="ARBA" id="ARBA00022833"/>
    </source>
</evidence>
<evidence type="ECO:0000256" key="2">
    <source>
        <dbReference type="ARBA" id="ARBA00022723"/>
    </source>
</evidence>